<dbReference type="InterPro" id="IPR001680">
    <property type="entry name" value="WD40_rpt"/>
</dbReference>
<feature type="non-terminal residue" evidence="2">
    <location>
        <position position="1"/>
    </location>
</feature>
<comment type="caution">
    <text evidence="2">The sequence shown here is derived from an EMBL/GenBank/DDBJ whole genome shotgun (WGS) entry which is preliminary data.</text>
</comment>
<dbReference type="Proteomes" id="UP000485058">
    <property type="component" value="Unassembled WGS sequence"/>
</dbReference>
<evidence type="ECO:0000313" key="3">
    <source>
        <dbReference type="Proteomes" id="UP000485058"/>
    </source>
</evidence>
<organism evidence="2 3">
    <name type="scientific">Haematococcus lacustris</name>
    <name type="common">Green alga</name>
    <name type="synonym">Haematococcus pluvialis</name>
    <dbReference type="NCBI Taxonomy" id="44745"/>
    <lineage>
        <taxon>Eukaryota</taxon>
        <taxon>Viridiplantae</taxon>
        <taxon>Chlorophyta</taxon>
        <taxon>core chlorophytes</taxon>
        <taxon>Chlorophyceae</taxon>
        <taxon>CS clade</taxon>
        <taxon>Chlamydomonadales</taxon>
        <taxon>Haematococcaceae</taxon>
        <taxon>Haematococcus</taxon>
    </lineage>
</organism>
<dbReference type="EMBL" id="BLLF01004439">
    <property type="protein sequence ID" value="GFH29616.1"/>
    <property type="molecule type" value="Genomic_DNA"/>
</dbReference>
<dbReference type="PROSITE" id="PS50082">
    <property type="entry name" value="WD_REPEATS_2"/>
    <property type="match status" value="1"/>
</dbReference>
<reference evidence="2 3" key="1">
    <citation type="submission" date="2020-02" db="EMBL/GenBank/DDBJ databases">
        <title>Draft genome sequence of Haematococcus lacustris strain NIES-144.</title>
        <authorList>
            <person name="Morimoto D."/>
            <person name="Nakagawa S."/>
            <person name="Yoshida T."/>
            <person name="Sawayama S."/>
        </authorList>
    </citation>
    <scope>NUCLEOTIDE SEQUENCE [LARGE SCALE GENOMIC DNA]</scope>
    <source>
        <strain evidence="2 3">NIES-144</strain>
    </source>
</reference>
<feature type="non-terminal residue" evidence="2">
    <location>
        <position position="206"/>
    </location>
</feature>
<name>A0A6A0AAD1_HAELA</name>
<protein>
    <submittedName>
        <fullName evidence="2">Uncharacterized protein</fullName>
    </submittedName>
</protein>
<dbReference type="AlphaFoldDB" id="A0A6A0AAD1"/>
<dbReference type="PROSITE" id="PS50294">
    <property type="entry name" value="WD_REPEATS_REGION"/>
    <property type="match status" value="1"/>
</dbReference>
<accession>A0A6A0AAD1</accession>
<gene>
    <name evidence="2" type="ORF">HaLaN_28305</name>
</gene>
<keyword evidence="1" id="KW-0853">WD repeat</keyword>
<feature type="repeat" description="WD" evidence="1">
    <location>
        <begin position="178"/>
        <end position="206"/>
    </location>
</feature>
<sequence>MLEEMEAQASRLAGELDAVGDGAPGAGQKALQAERPDLLDLLRTHLLPVKVQQLVGLLANLFPCLAGGLDQQERVAPHHKSVLAWLTSAAGMSAAQFHVGTHQLHRLLARSCLQQGVQCVADGQADSPLACTRQGAGLGCSLRHAVAHACLSGEGEVLQTLVLELGVEPSHQQLHSILVGNTPHVTSVALSPDGKALASGSQNAII</sequence>
<proteinExistence type="predicted"/>
<keyword evidence="3" id="KW-1185">Reference proteome</keyword>
<evidence type="ECO:0000313" key="2">
    <source>
        <dbReference type="EMBL" id="GFH29616.1"/>
    </source>
</evidence>
<evidence type="ECO:0000256" key="1">
    <source>
        <dbReference type="PROSITE-ProRule" id="PRU00221"/>
    </source>
</evidence>